<evidence type="ECO:0000313" key="11">
    <source>
        <dbReference type="EMBL" id="TDH58876.1"/>
    </source>
</evidence>
<comment type="caution">
    <text evidence="11">The sequence shown here is derived from an EMBL/GenBank/DDBJ whole genome shotgun (WGS) entry which is preliminary data.</text>
</comment>
<evidence type="ECO:0000256" key="1">
    <source>
        <dbReference type="ARBA" id="ARBA00000085"/>
    </source>
</evidence>
<evidence type="ECO:0000313" key="12">
    <source>
        <dbReference type="Proteomes" id="UP000295096"/>
    </source>
</evidence>
<dbReference type="PANTHER" id="PTHR41523:SF8">
    <property type="entry name" value="ETHYLENE RESPONSE SENSOR PROTEIN"/>
    <property type="match status" value="1"/>
</dbReference>
<feature type="domain" description="Signal transduction histidine kinase HWE region" evidence="10">
    <location>
        <begin position="69"/>
        <end position="150"/>
    </location>
</feature>
<evidence type="ECO:0000256" key="9">
    <source>
        <dbReference type="SAM" id="MobiDB-lite"/>
    </source>
</evidence>
<dbReference type="GO" id="GO:0004673">
    <property type="term" value="F:protein histidine kinase activity"/>
    <property type="evidence" value="ECO:0007669"/>
    <property type="project" value="UniProtKB-EC"/>
</dbReference>
<proteinExistence type="predicted"/>
<dbReference type="RefSeq" id="WP_133292319.1">
    <property type="nucleotide sequence ID" value="NZ_SMSJ01000092.1"/>
</dbReference>
<dbReference type="PANTHER" id="PTHR41523">
    <property type="entry name" value="TWO-COMPONENT SYSTEM SENSOR PROTEIN"/>
    <property type="match status" value="1"/>
</dbReference>
<sequence>MIGTPPPSKRVLCCHDGVWRLVASPRPGEASARSGRELGEYVAALETTHHALRLEAEAAAERAQFQLAEVEHRLKNVFATIQALARQSARDGDTGAAFRAAFGPRLAALARSHDMAGSRYPDGASLAEIVEHCLRPYDDALGRTILAGPAVHLPARAHRPSVSPSTSSPPTRRSTARCRSRRDGWK</sequence>
<dbReference type="EC" id="2.7.13.3" evidence="2"/>
<keyword evidence="8" id="KW-0175">Coiled coil</keyword>
<feature type="region of interest" description="Disordered" evidence="9">
    <location>
        <begin position="155"/>
        <end position="186"/>
    </location>
</feature>
<comment type="catalytic activity">
    <reaction evidence="1">
        <text>ATP + protein L-histidine = ADP + protein N-phospho-L-histidine.</text>
        <dbReference type="EC" id="2.7.13.3"/>
    </reaction>
</comment>
<gene>
    <name evidence="11" type="ORF">E2C06_30340</name>
</gene>
<keyword evidence="3" id="KW-0597">Phosphoprotein</keyword>
<dbReference type="GO" id="GO:0005524">
    <property type="term" value="F:ATP binding"/>
    <property type="evidence" value="ECO:0007669"/>
    <property type="project" value="UniProtKB-KW"/>
</dbReference>
<dbReference type="Proteomes" id="UP000295096">
    <property type="component" value="Unassembled WGS sequence"/>
</dbReference>
<feature type="compositionally biased region" description="Low complexity" evidence="9">
    <location>
        <begin position="160"/>
        <end position="173"/>
    </location>
</feature>
<keyword evidence="7" id="KW-0067">ATP-binding</keyword>
<evidence type="ECO:0000259" key="10">
    <source>
        <dbReference type="SMART" id="SM00911"/>
    </source>
</evidence>
<evidence type="ECO:0000256" key="8">
    <source>
        <dbReference type="SAM" id="Coils"/>
    </source>
</evidence>
<protein>
    <recommendedName>
        <fullName evidence="2">histidine kinase</fullName>
        <ecNumber evidence="2">2.7.13.3</ecNumber>
    </recommendedName>
</protein>
<evidence type="ECO:0000256" key="4">
    <source>
        <dbReference type="ARBA" id="ARBA00022679"/>
    </source>
</evidence>
<keyword evidence="12" id="KW-1185">Reference proteome</keyword>
<evidence type="ECO:0000256" key="2">
    <source>
        <dbReference type="ARBA" id="ARBA00012438"/>
    </source>
</evidence>
<keyword evidence="4" id="KW-0808">Transferase</keyword>
<organism evidence="11 12">
    <name type="scientific">Dankookia rubra</name>
    <dbReference type="NCBI Taxonomy" id="1442381"/>
    <lineage>
        <taxon>Bacteria</taxon>
        <taxon>Pseudomonadati</taxon>
        <taxon>Pseudomonadota</taxon>
        <taxon>Alphaproteobacteria</taxon>
        <taxon>Acetobacterales</taxon>
        <taxon>Roseomonadaceae</taxon>
        <taxon>Dankookia</taxon>
    </lineage>
</organism>
<name>A0A4R5Q811_9PROT</name>
<keyword evidence="6" id="KW-0418">Kinase</keyword>
<evidence type="ECO:0000256" key="3">
    <source>
        <dbReference type="ARBA" id="ARBA00022553"/>
    </source>
</evidence>
<accession>A0A4R5Q811</accession>
<dbReference type="EMBL" id="SMSJ01000092">
    <property type="protein sequence ID" value="TDH58876.1"/>
    <property type="molecule type" value="Genomic_DNA"/>
</dbReference>
<evidence type="ECO:0000256" key="5">
    <source>
        <dbReference type="ARBA" id="ARBA00022741"/>
    </source>
</evidence>
<dbReference type="Pfam" id="PF07536">
    <property type="entry name" value="HWE_HK"/>
    <property type="match status" value="1"/>
</dbReference>
<reference evidence="11 12" key="1">
    <citation type="journal article" date="2016" name="J. Microbiol.">
        <title>Dankookia rubra gen. nov., sp. nov., an alphaproteobacterium isolated from sediment of a shallow stream.</title>
        <authorList>
            <person name="Kim W.H."/>
            <person name="Kim D.H."/>
            <person name="Kang K."/>
            <person name="Ahn T.Y."/>
        </authorList>
    </citation>
    <scope>NUCLEOTIDE SEQUENCE [LARGE SCALE GENOMIC DNA]</scope>
    <source>
        <strain evidence="11 12">JCM30602</strain>
    </source>
</reference>
<dbReference type="SMART" id="SM00911">
    <property type="entry name" value="HWE_HK"/>
    <property type="match status" value="1"/>
</dbReference>
<evidence type="ECO:0000256" key="6">
    <source>
        <dbReference type="ARBA" id="ARBA00022777"/>
    </source>
</evidence>
<dbReference type="AlphaFoldDB" id="A0A4R5Q811"/>
<dbReference type="OrthoDB" id="341208at2"/>
<evidence type="ECO:0000256" key="7">
    <source>
        <dbReference type="ARBA" id="ARBA00022840"/>
    </source>
</evidence>
<feature type="coiled-coil region" evidence="8">
    <location>
        <begin position="42"/>
        <end position="87"/>
    </location>
</feature>
<keyword evidence="5" id="KW-0547">Nucleotide-binding</keyword>
<dbReference type="InterPro" id="IPR011102">
    <property type="entry name" value="Sig_transdc_His_kinase_HWE"/>
</dbReference>